<feature type="coiled-coil region" evidence="1">
    <location>
        <begin position="3"/>
        <end position="30"/>
    </location>
</feature>
<dbReference type="AlphaFoldDB" id="A0A2H0VH34"/>
<comment type="caution">
    <text evidence="3">The sequence shown here is derived from an EMBL/GenBank/DDBJ whole genome shotgun (WGS) entry which is preliminary data.</text>
</comment>
<name>A0A2H0VH34_9BACT</name>
<evidence type="ECO:0000256" key="1">
    <source>
        <dbReference type="SAM" id="Coils"/>
    </source>
</evidence>
<reference evidence="4" key="1">
    <citation type="submission" date="2017-09" db="EMBL/GenBank/DDBJ databases">
        <title>Depth-based differentiation of microbial function through sediment-hosted aquifers and enrichment of novel symbionts in the deep terrestrial subsurface.</title>
        <authorList>
            <person name="Probst A.J."/>
            <person name="Ladd B."/>
            <person name="Jarett J.K."/>
            <person name="Geller-Mcgrath D.E."/>
            <person name="Sieber C.M.K."/>
            <person name="Emerson J.B."/>
            <person name="Anantharaman K."/>
            <person name="Thomas B.C."/>
            <person name="Malmstrom R."/>
            <person name="Stieglmeier M."/>
            <person name="Klingl A."/>
            <person name="Woyke T."/>
            <person name="Ryan C.M."/>
            <person name="Banfield J.F."/>
        </authorList>
    </citation>
    <scope>NUCLEOTIDE SEQUENCE [LARGE SCALE GENOMIC DNA]</scope>
</reference>
<gene>
    <name evidence="3" type="ORF">COT88_01715</name>
</gene>
<dbReference type="GO" id="GO:0032784">
    <property type="term" value="P:regulation of DNA-templated transcription elongation"/>
    <property type="evidence" value="ECO:0007669"/>
    <property type="project" value="InterPro"/>
</dbReference>
<dbReference type="Proteomes" id="UP000230776">
    <property type="component" value="Unassembled WGS sequence"/>
</dbReference>
<protein>
    <recommendedName>
        <fullName evidence="2">Transcription elongation factor GreA/GreB C-terminal domain-containing protein</fullName>
    </recommendedName>
</protein>
<accession>A0A2H0VH34</accession>
<proteinExistence type="predicted"/>
<organism evidence="3 4">
    <name type="scientific">Candidatus Colwellbacteria bacterium CG10_big_fil_rev_8_21_14_0_10_41_28</name>
    <dbReference type="NCBI Taxonomy" id="1974539"/>
    <lineage>
        <taxon>Bacteria</taxon>
        <taxon>Candidatus Colwelliibacteriota</taxon>
    </lineage>
</organism>
<keyword evidence="1" id="KW-0175">Coiled coil</keyword>
<dbReference type="SUPFAM" id="SSF54534">
    <property type="entry name" value="FKBP-like"/>
    <property type="match status" value="1"/>
</dbReference>
<dbReference type="Pfam" id="PF01272">
    <property type="entry name" value="GreA_GreB"/>
    <property type="match status" value="1"/>
</dbReference>
<evidence type="ECO:0000259" key="2">
    <source>
        <dbReference type="Pfam" id="PF01272"/>
    </source>
</evidence>
<dbReference type="InterPro" id="IPR001437">
    <property type="entry name" value="Tscrpt_elong_fac_GreA/B_C"/>
</dbReference>
<evidence type="ECO:0000313" key="3">
    <source>
        <dbReference type="EMBL" id="PIR98406.1"/>
    </source>
</evidence>
<feature type="domain" description="Transcription elongation factor GreA/GreB C-terminal" evidence="2">
    <location>
        <begin position="82"/>
        <end position="155"/>
    </location>
</feature>
<dbReference type="Gene3D" id="3.10.50.30">
    <property type="entry name" value="Transcription elongation factor, GreA/GreB, C-terminal domain"/>
    <property type="match status" value="1"/>
</dbReference>
<dbReference type="InterPro" id="IPR036953">
    <property type="entry name" value="GreA/GreB_C_sf"/>
</dbReference>
<evidence type="ECO:0000313" key="4">
    <source>
        <dbReference type="Proteomes" id="UP000230776"/>
    </source>
</evidence>
<dbReference type="EMBL" id="PFAG01000016">
    <property type="protein sequence ID" value="PIR98406.1"/>
    <property type="molecule type" value="Genomic_DNA"/>
</dbReference>
<sequence>MRYKFLQKDAAALEIRKQELFKEREFLAKDAALHVSQSSESWHDNAGFEVSLRQQSDLAKRIDEVRKLEGNIEIVEPSSSYKQAGIGSEIEIKDLQTGETSKRTISSYRVFDKIMNNEIPYSSPIGSKFLNTRVGSTQRIMLPGREVQYQLISVSPSGGLIKRQ</sequence>
<dbReference type="GO" id="GO:0003677">
    <property type="term" value="F:DNA binding"/>
    <property type="evidence" value="ECO:0007669"/>
    <property type="project" value="InterPro"/>
</dbReference>